<evidence type="ECO:0000313" key="7">
    <source>
        <dbReference type="Proteomes" id="UP001067235"/>
    </source>
</evidence>
<dbReference type="EMBL" id="JAPWIE010000002">
    <property type="protein sequence ID" value="MCZ4549487.1"/>
    <property type="molecule type" value="Genomic_DNA"/>
</dbReference>
<keyword evidence="3" id="KW-0804">Transcription</keyword>
<dbReference type="InterPro" id="IPR009057">
    <property type="entry name" value="Homeodomain-like_sf"/>
</dbReference>
<dbReference type="InterPro" id="IPR025996">
    <property type="entry name" value="MT1864/Rv1816-like_C"/>
</dbReference>
<dbReference type="SUPFAM" id="SSF48498">
    <property type="entry name" value="Tetracyclin repressor-like, C-terminal domain"/>
    <property type="match status" value="1"/>
</dbReference>
<gene>
    <name evidence="6" type="ORF">O4213_05805</name>
</gene>
<name>A0ABT4MUQ9_GORRU</name>
<feature type="domain" description="HTH tetR-type" evidence="5">
    <location>
        <begin position="5"/>
        <end position="65"/>
    </location>
</feature>
<evidence type="ECO:0000256" key="4">
    <source>
        <dbReference type="PROSITE-ProRule" id="PRU00335"/>
    </source>
</evidence>
<dbReference type="Proteomes" id="UP001067235">
    <property type="component" value="Unassembled WGS sequence"/>
</dbReference>
<dbReference type="InterPro" id="IPR050109">
    <property type="entry name" value="HTH-type_TetR-like_transc_reg"/>
</dbReference>
<protein>
    <submittedName>
        <fullName evidence="6">TetR/AcrR family transcriptional regulator</fullName>
    </submittedName>
</protein>
<dbReference type="Gene3D" id="1.10.357.10">
    <property type="entry name" value="Tetracycline Repressor, domain 2"/>
    <property type="match status" value="1"/>
</dbReference>
<sequence>MTQDGGTRARLVQAGVDLLEDGGLPAVGLRAITRAAGVSHGAPRRYFPTHRALLAAIAEAGFADLRAELEPALSGSGPADSTGARARLLEMACLYVDFARRRPDMFALIFRHDLLEGAGENLREKTVPVVDALARLIGGQEEMHRALGFWTSVHGIAMLTSTRALELFDADVDALVAAAVDSVDAAT</sequence>
<dbReference type="InterPro" id="IPR036271">
    <property type="entry name" value="Tet_transcr_reg_TetR-rel_C_sf"/>
</dbReference>
<evidence type="ECO:0000256" key="2">
    <source>
        <dbReference type="ARBA" id="ARBA00023125"/>
    </source>
</evidence>
<dbReference type="PANTHER" id="PTHR30055">
    <property type="entry name" value="HTH-TYPE TRANSCRIPTIONAL REGULATOR RUTR"/>
    <property type="match status" value="1"/>
</dbReference>
<organism evidence="6 7">
    <name type="scientific">Gordonia rubripertincta</name>
    <name type="common">Rhodococcus corallinus</name>
    <dbReference type="NCBI Taxonomy" id="36822"/>
    <lineage>
        <taxon>Bacteria</taxon>
        <taxon>Bacillati</taxon>
        <taxon>Actinomycetota</taxon>
        <taxon>Actinomycetes</taxon>
        <taxon>Mycobacteriales</taxon>
        <taxon>Gordoniaceae</taxon>
        <taxon>Gordonia</taxon>
    </lineage>
</organism>
<dbReference type="RefSeq" id="WP_301570019.1">
    <property type="nucleotide sequence ID" value="NZ_JAPWIE010000002.1"/>
</dbReference>
<accession>A0ABT4MUQ9</accession>
<dbReference type="PROSITE" id="PS50977">
    <property type="entry name" value="HTH_TETR_2"/>
    <property type="match status" value="1"/>
</dbReference>
<evidence type="ECO:0000256" key="3">
    <source>
        <dbReference type="ARBA" id="ARBA00023163"/>
    </source>
</evidence>
<evidence type="ECO:0000259" key="5">
    <source>
        <dbReference type="PROSITE" id="PS50977"/>
    </source>
</evidence>
<evidence type="ECO:0000256" key="1">
    <source>
        <dbReference type="ARBA" id="ARBA00023015"/>
    </source>
</evidence>
<dbReference type="InterPro" id="IPR001647">
    <property type="entry name" value="HTH_TetR"/>
</dbReference>
<evidence type="ECO:0000313" key="6">
    <source>
        <dbReference type="EMBL" id="MCZ4549487.1"/>
    </source>
</evidence>
<dbReference type="PANTHER" id="PTHR30055:SF220">
    <property type="entry name" value="TETR-FAMILY REGULATORY PROTEIN"/>
    <property type="match status" value="1"/>
</dbReference>
<feature type="DNA-binding region" description="H-T-H motif" evidence="4">
    <location>
        <begin position="28"/>
        <end position="47"/>
    </location>
</feature>
<proteinExistence type="predicted"/>
<dbReference type="Pfam" id="PF00440">
    <property type="entry name" value="TetR_N"/>
    <property type="match status" value="1"/>
</dbReference>
<keyword evidence="7" id="KW-1185">Reference proteome</keyword>
<dbReference type="SUPFAM" id="SSF46689">
    <property type="entry name" value="Homeodomain-like"/>
    <property type="match status" value="1"/>
</dbReference>
<dbReference type="Pfam" id="PF13305">
    <property type="entry name" value="TetR_C_33"/>
    <property type="match status" value="1"/>
</dbReference>
<reference evidence="6" key="1">
    <citation type="submission" date="2022-12" db="EMBL/GenBank/DDBJ databases">
        <authorList>
            <person name="Krivoruchko A.V."/>
            <person name="Elkin A."/>
        </authorList>
    </citation>
    <scope>NUCLEOTIDE SEQUENCE</scope>
    <source>
        <strain evidence="6">IEGM 1388</strain>
    </source>
</reference>
<comment type="caution">
    <text evidence="6">The sequence shown here is derived from an EMBL/GenBank/DDBJ whole genome shotgun (WGS) entry which is preliminary data.</text>
</comment>
<keyword evidence="2 4" id="KW-0238">DNA-binding</keyword>
<keyword evidence="1" id="KW-0805">Transcription regulation</keyword>